<keyword evidence="1" id="KW-0540">Nuclease</keyword>
<dbReference type="InterPro" id="IPR015314">
    <property type="entry name" value="Restrct_endonuc_II_EcoRV"/>
</dbReference>
<keyword evidence="2 4" id="KW-0255">Endonuclease</keyword>
<organism evidence="4">
    <name type="scientific">hydrothermal vent metagenome</name>
    <dbReference type="NCBI Taxonomy" id="652676"/>
    <lineage>
        <taxon>unclassified sequences</taxon>
        <taxon>metagenomes</taxon>
        <taxon>ecological metagenomes</taxon>
    </lineage>
</organism>
<dbReference type="SUPFAM" id="SSF52980">
    <property type="entry name" value="Restriction endonuclease-like"/>
    <property type="match status" value="1"/>
</dbReference>
<evidence type="ECO:0000256" key="1">
    <source>
        <dbReference type="ARBA" id="ARBA00022722"/>
    </source>
</evidence>
<dbReference type="Gene3D" id="3.40.600.10">
    <property type="entry name" value="DNA mismatch repair MutH/Restriction endonuclease, type II"/>
    <property type="match status" value="1"/>
</dbReference>
<accession>A0A1W1BZ88</accession>
<gene>
    <name evidence="4" type="ORF">MNB_SV-9-1141</name>
</gene>
<dbReference type="InterPro" id="IPR037057">
    <property type="entry name" value="DNA_rep_MutH/T2_RE_sf"/>
</dbReference>
<evidence type="ECO:0000313" key="4">
    <source>
        <dbReference type="EMBL" id="SFV58797.1"/>
    </source>
</evidence>
<dbReference type="InterPro" id="IPR011335">
    <property type="entry name" value="Restrct_endonuc-II-like"/>
</dbReference>
<dbReference type="EMBL" id="FPHG01000037">
    <property type="protein sequence ID" value="SFV58797.1"/>
    <property type="molecule type" value="Genomic_DNA"/>
</dbReference>
<evidence type="ECO:0000256" key="3">
    <source>
        <dbReference type="ARBA" id="ARBA00022801"/>
    </source>
</evidence>
<dbReference type="GO" id="GO:0016787">
    <property type="term" value="F:hydrolase activity"/>
    <property type="evidence" value="ECO:0007669"/>
    <property type="project" value="UniProtKB-KW"/>
</dbReference>
<dbReference type="GO" id="GO:0004519">
    <property type="term" value="F:endonuclease activity"/>
    <property type="evidence" value="ECO:0007669"/>
    <property type="project" value="UniProtKB-KW"/>
</dbReference>
<dbReference type="GO" id="GO:0003677">
    <property type="term" value="F:DNA binding"/>
    <property type="evidence" value="ECO:0007669"/>
    <property type="project" value="InterPro"/>
</dbReference>
<sequence length="277" mass="32118">MNNKEEFEKKLQLFVETLREYTTTKDGEWAIKGFIDVYKNIYTISNDTKIVSKILEIHLFPKILEFAKNNGYEVVLPKHQNYYPDVSLVKKDNPKIKFALDFKTTYRNSKKPFLCNGFTLGSHGTYFEDRKSSKNIQFPYGEYQAHFCLGIIYDRDEDLTIDETETYDIDELNSIQSVIKNFRFFAVEKWKIASDKSGSGNTANIGSINNIEDICLGKGMFSKLGEVWFDDYWMNFNRIIIPSKDGSIKKINSLIDFVKYRNGDTSLIIPKNNKGAK</sequence>
<dbReference type="CDD" id="cd22323">
    <property type="entry name" value="EcoRV-like"/>
    <property type="match status" value="1"/>
</dbReference>
<dbReference type="AlphaFoldDB" id="A0A1W1BZ88"/>
<keyword evidence="3" id="KW-0378">Hydrolase</keyword>
<protein>
    <submittedName>
        <fullName evidence="4">Type II restriction endonuclease</fullName>
    </submittedName>
</protein>
<proteinExistence type="predicted"/>
<reference evidence="4" key="1">
    <citation type="submission" date="2016-10" db="EMBL/GenBank/DDBJ databases">
        <authorList>
            <person name="de Groot N.N."/>
        </authorList>
    </citation>
    <scope>NUCLEOTIDE SEQUENCE</scope>
</reference>
<name>A0A1W1BZ88_9ZZZZ</name>
<dbReference type="Pfam" id="PF09233">
    <property type="entry name" value="Endonuc-EcoRV"/>
    <property type="match status" value="1"/>
</dbReference>
<evidence type="ECO:0000256" key="2">
    <source>
        <dbReference type="ARBA" id="ARBA00022759"/>
    </source>
</evidence>